<sequence>MNIENNLYKISSLVNLFIKNSQNAFYPKKALSLDQSLLLFRGRLEFRVYIKNKKSRYGMKFYELCSSVGYVLNMEIYKGKNNVDDT</sequence>
<dbReference type="PANTHER" id="PTHR46599:SF3">
    <property type="entry name" value="PIGGYBAC TRANSPOSABLE ELEMENT-DERIVED PROTEIN 4"/>
    <property type="match status" value="1"/>
</dbReference>
<dbReference type="Pfam" id="PF13843">
    <property type="entry name" value="DDE_Tnp_1_7"/>
    <property type="match status" value="1"/>
</dbReference>
<feature type="domain" description="PiggyBac transposable element-derived protein" evidence="1">
    <location>
        <begin position="5"/>
        <end position="82"/>
    </location>
</feature>
<evidence type="ECO:0000313" key="2">
    <source>
        <dbReference type="EMBL" id="KAJ8934291.1"/>
    </source>
</evidence>
<name>A0AAV8X692_9CUCU</name>
<dbReference type="PANTHER" id="PTHR46599">
    <property type="entry name" value="PIGGYBAC TRANSPOSABLE ELEMENT-DERIVED PROTEIN 4"/>
    <property type="match status" value="1"/>
</dbReference>
<evidence type="ECO:0000259" key="1">
    <source>
        <dbReference type="Pfam" id="PF13843"/>
    </source>
</evidence>
<accession>A0AAV8X692</accession>
<protein>
    <recommendedName>
        <fullName evidence="1">PiggyBac transposable element-derived protein domain-containing protein</fullName>
    </recommendedName>
</protein>
<proteinExistence type="predicted"/>
<dbReference type="Proteomes" id="UP001162156">
    <property type="component" value="Unassembled WGS sequence"/>
</dbReference>
<dbReference type="EMBL" id="JANEYF010003737">
    <property type="protein sequence ID" value="KAJ8934291.1"/>
    <property type="molecule type" value="Genomic_DNA"/>
</dbReference>
<gene>
    <name evidence="2" type="ORF">NQ314_013478</name>
</gene>
<comment type="caution">
    <text evidence="2">The sequence shown here is derived from an EMBL/GenBank/DDBJ whole genome shotgun (WGS) entry which is preliminary data.</text>
</comment>
<evidence type="ECO:0000313" key="3">
    <source>
        <dbReference type="Proteomes" id="UP001162156"/>
    </source>
</evidence>
<reference evidence="2" key="1">
    <citation type="journal article" date="2023" name="Insect Mol. Biol.">
        <title>Genome sequencing provides insights into the evolution of gene families encoding plant cell wall-degrading enzymes in longhorned beetles.</title>
        <authorList>
            <person name="Shin N.R."/>
            <person name="Okamura Y."/>
            <person name="Kirsch R."/>
            <person name="Pauchet Y."/>
        </authorList>
    </citation>
    <scope>NUCLEOTIDE SEQUENCE</scope>
    <source>
        <strain evidence="2">RBIC_L_NR</strain>
    </source>
</reference>
<keyword evidence="3" id="KW-1185">Reference proteome</keyword>
<dbReference type="InterPro" id="IPR029526">
    <property type="entry name" value="PGBD"/>
</dbReference>
<organism evidence="2 3">
    <name type="scientific">Rhamnusium bicolor</name>
    <dbReference type="NCBI Taxonomy" id="1586634"/>
    <lineage>
        <taxon>Eukaryota</taxon>
        <taxon>Metazoa</taxon>
        <taxon>Ecdysozoa</taxon>
        <taxon>Arthropoda</taxon>
        <taxon>Hexapoda</taxon>
        <taxon>Insecta</taxon>
        <taxon>Pterygota</taxon>
        <taxon>Neoptera</taxon>
        <taxon>Endopterygota</taxon>
        <taxon>Coleoptera</taxon>
        <taxon>Polyphaga</taxon>
        <taxon>Cucujiformia</taxon>
        <taxon>Chrysomeloidea</taxon>
        <taxon>Cerambycidae</taxon>
        <taxon>Lepturinae</taxon>
        <taxon>Rhagiini</taxon>
        <taxon>Rhamnusium</taxon>
    </lineage>
</organism>
<dbReference type="AlphaFoldDB" id="A0AAV8X692"/>